<keyword evidence="1" id="KW-1133">Transmembrane helix</keyword>
<reference evidence="2 3" key="1">
    <citation type="submission" date="2020-07" db="EMBL/GenBank/DDBJ databases">
        <title>Sequencing the genomes of 1000 actinobacteria strains.</title>
        <authorList>
            <person name="Klenk H.-P."/>
        </authorList>
    </citation>
    <scope>NUCLEOTIDE SEQUENCE [LARGE SCALE GENOMIC DNA]</scope>
    <source>
        <strain evidence="2 3">DSM 45772</strain>
    </source>
</reference>
<proteinExistence type="predicted"/>
<name>A0A7Y9J589_9PSEU</name>
<keyword evidence="1" id="KW-0472">Membrane</keyword>
<evidence type="ECO:0000313" key="2">
    <source>
        <dbReference type="EMBL" id="NYD35888.1"/>
    </source>
</evidence>
<keyword evidence="3" id="KW-1185">Reference proteome</keyword>
<feature type="transmembrane region" description="Helical" evidence="1">
    <location>
        <begin position="20"/>
        <end position="40"/>
    </location>
</feature>
<evidence type="ECO:0000313" key="3">
    <source>
        <dbReference type="Proteomes" id="UP000535890"/>
    </source>
</evidence>
<dbReference type="AlphaFoldDB" id="A0A7Y9J589"/>
<comment type="caution">
    <text evidence="2">The sequence shown here is derived from an EMBL/GenBank/DDBJ whole genome shotgun (WGS) entry which is preliminary data.</text>
</comment>
<dbReference type="Proteomes" id="UP000535890">
    <property type="component" value="Unassembled WGS sequence"/>
</dbReference>
<protein>
    <submittedName>
        <fullName evidence="2">Uncharacterized protein</fullName>
    </submittedName>
</protein>
<organism evidence="2 3">
    <name type="scientific">Actinomycetospora corticicola</name>
    <dbReference type="NCBI Taxonomy" id="663602"/>
    <lineage>
        <taxon>Bacteria</taxon>
        <taxon>Bacillati</taxon>
        <taxon>Actinomycetota</taxon>
        <taxon>Actinomycetes</taxon>
        <taxon>Pseudonocardiales</taxon>
        <taxon>Pseudonocardiaceae</taxon>
        <taxon>Actinomycetospora</taxon>
    </lineage>
</organism>
<accession>A0A7Y9J589</accession>
<dbReference type="RefSeq" id="WP_179793649.1">
    <property type="nucleotide sequence ID" value="NZ_BAABHP010000007.1"/>
</dbReference>
<evidence type="ECO:0000256" key="1">
    <source>
        <dbReference type="SAM" id="Phobius"/>
    </source>
</evidence>
<dbReference type="EMBL" id="JACCBN010000001">
    <property type="protein sequence ID" value="NYD35888.1"/>
    <property type="molecule type" value="Genomic_DNA"/>
</dbReference>
<sequence>MDDHVDTLVLLVVVTGVPALVLGTGLQVVWMLVVAAFAVLRGPRWRHLAVPPATGTS</sequence>
<keyword evidence="1" id="KW-0812">Transmembrane</keyword>
<gene>
    <name evidence="2" type="ORF">BJ983_001990</name>
</gene>